<sequence>MNFHFYKYHALGNDYIVIDPHKAGVDLTAANIRLICHRHFGIGSDGILAGPFFEGSAIRLQILNPDGSEAEKSGNGVRIFSRYLVDAGYITTREFSLETRGGRVHVELLDDRGGQIRIDMGTVTFQSESIPVTGPARAVVNEELVIEGRPLAVTCVSIGNPHCVVLAEPSPATAAKLGPLIETHSLFPNRINVQFLQVLDRNNIRIEIWERGAGYTLASGSSSCAAASAAYKLGLVDNEINVHMPGELLKSISGPADTFL</sequence>
<evidence type="ECO:0000256" key="2">
    <source>
        <dbReference type="ARBA" id="ARBA00023235"/>
    </source>
</evidence>
<feature type="binding site" evidence="3">
    <location>
        <begin position="210"/>
        <end position="211"/>
    </location>
    <ligand>
        <name>substrate</name>
    </ligand>
</feature>
<keyword evidence="3" id="KW-0028">Amino-acid biosynthesis</keyword>
<dbReference type="GO" id="GO:0008837">
    <property type="term" value="F:diaminopimelate epimerase activity"/>
    <property type="evidence" value="ECO:0007669"/>
    <property type="project" value="UniProtKB-UniRule"/>
</dbReference>
<dbReference type="SUPFAM" id="SSF54506">
    <property type="entry name" value="Diaminopimelate epimerase-like"/>
    <property type="match status" value="2"/>
</dbReference>
<dbReference type="HAMAP" id="MF_00197">
    <property type="entry name" value="DAP_epimerase"/>
    <property type="match status" value="1"/>
</dbReference>
<feature type="binding site" evidence="3">
    <location>
        <begin position="220"/>
        <end position="221"/>
    </location>
    <ligand>
        <name>substrate</name>
    </ligand>
</feature>
<evidence type="ECO:0000313" key="6">
    <source>
        <dbReference type="Proteomes" id="UP000320776"/>
    </source>
</evidence>
<comment type="function">
    <text evidence="3">Catalyzes the stereoinversion of LL-2,6-diaminopimelate (L,L-DAP) to meso-diaminopimelate (meso-DAP), a precursor of L-lysine and an essential component of the bacterial peptidoglycan.</text>
</comment>
<feature type="binding site" evidence="3">
    <location>
        <position position="160"/>
    </location>
    <ligand>
        <name>substrate</name>
    </ligand>
</feature>
<keyword evidence="6" id="KW-1185">Reference proteome</keyword>
<dbReference type="RefSeq" id="WP_211367324.1">
    <property type="nucleotide sequence ID" value="NZ_CP036259.1"/>
</dbReference>
<comment type="subcellular location">
    <subcellularLocation>
        <location evidence="3">Cytoplasm</location>
    </subcellularLocation>
</comment>
<dbReference type="EC" id="5.1.1.7" evidence="3 4"/>
<feature type="binding site" evidence="3">
    <location>
        <begin position="74"/>
        <end position="75"/>
    </location>
    <ligand>
        <name>substrate</name>
    </ligand>
</feature>
<accession>A0A517DYJ8</accession>
<dbReference type="PANTHER" id="PTHR31689">
    <property type="entry name" value="DIAMINOPIMELATE EPIMERASE, CHLOROPLASTIC"/>
    <property type="match status" value="1"/>
</dbReference>
<comment type="catalytic activity">
    <reaction evidence="3">
        <text>(2S,6S)-2,6-diaminopimelate = meso-2,6-diaminopimelate</text>
        <dbReference type="Rhea" id="RHEA:15393"/>
        <dbReference type="ChEBI" id="CHEBI:57609"/>
        <dbReference type="ChEBI" id="CHEBI:57791"/>
        <dbReference type="EC" id="5.1.1.7"/>
    </reaction>
</comment>
<keyword evidence="3" id="KW-0457">Lysine biosynthesis</keyword>
<dbReference type="NCBIfam" id="TIGR00652">
    <property type="entry name" value="DapF"/>
    <property type="match status" value="1"/>
</dbReference>
<keyword evidence="3" id="KW-0963">Cytoplasm</keyword>
<comment type="pathway">
    <text evidence="3">Amino-acid biosynthesis; L-lysine biosynthesis via DAP pathway; DL-2,6-diaminopimelate from LL-2,6-diaminopimelate: step 1/1.</text>
</comment>
<feature type="site" description="Could be important to modulate the pK values of the two catalytic cysteine residues" evidence="3">
    <location>
        <position position="162"/>
    </location>
</feature>
<evidence type="ECO:0000256" key="4">
    <source>
        <dbReference type="NCBIfam" id="TIGR00652"/>
    </source>
</evidence>
<dbReference type="PANTHER" id="PTHR31689:SF0">
    <property type="entry name" value="DIAMINOPIMELATE EPIMERASE"/>
    <property type="match status" value="1"/>
</dbReference>
<evidence type="ECO:0000256" key="3">
    <source>
        <dbReference type="HAMAP-Rule" id="MF_00197"/>
    </source>
</evidence>
<protein>
    <recommendedName>
        <fullName evidence="3 4">Diaminopimelate epimerase</fullName>
        <shortName evidence="3">DAP epimerase</shortName>
        <ecNumber evidence="3 4">5.1.1.7</ecNumber>
    </recommendedName>
    <alternativeName>
        <fullName evidence="3">PLP-independent amino acid racemase</fullName>
    </alternativeName>
</protein>
<gene>
    <name evidence="5" type="primary">dapF_2</name>
    <name evidence="3" type="synonym">dapF</name>
    <name evidence="5" type="ORF">SPTER_38630</name>
</gene>
<organism evidence="5 6">
    <name type="scientific">Sporomusa termitida</name>
    <dbReference type="NCBI Taxonomy" id="2377"/>
    <lineage>
        <taxon>Bacteria</taxon>
        <taxon>Bacillati</taxon>
        <taxon>Bacillota</taxon>
        <taxon>Negativicutes</taxon>
        <taxon>Selenomonadales</taxon>
        <taxon>Sporomusaceae</taxon>
        <taxon>Sporomusa</taxon>
    </lineage>
</organism>
<dbReference type="EMBL" id="CP036259">
    <property type="protein sequence ID" value="QDR82435.1"/>
    <property type="molecule type" value="Genomic_DNA"/>
</dbReference>
<evidence type="ECO:0000313" key="5">
    <source>
        <dbReference type="EMBL" id="QDR82435.1"/>
    </source>
</evidence>
<comment type="caution">
    <text evidence="3">Lacks conserved residue(s) required for the propagation of feature annotation.</text>
</comment>
<evidence type="ECO:0000256" key="1">
    <source>
        <dbReference type="ARBA" id="ARBA00010219"/>
    </source>
</evidence>
<dbReference type="KEGG" id="sted:SPTER_38630"/>
<feature type="site" description="Could be important to modulate the pK values of the two catalytic cysteine residues" evidence="3">
    <location>
        <position position="210"/>
    </location>
</feature>
<proteinExistence type="inferred from homology"/>
<name>A0A517DYJ8_9FIRM</name>
<dbReference type="Pfam" id="PF01678">
    <property type="entry name" value="DAP_epimerase"/>
    <property type="match status" value="2"/>
</dbReference>
<dbReference type="Proteomes" id="UP000320776">
    <property type="component" value="Chromosome"/>
</dbReference>
<keyword evidence="2 3" id="KW-0413">Isomerase</keyword>
<dbReference type="InterPro" id="IPR001653">
    <property type="entry name" value="DAP_epimerase_DapF"/>
</dbReference>
<comment type="similarity">
    <text evidence="1 3">Belongs to the diaminopimelate epimerase family.</text>
</comment>
<dbReference type="Gene3D" id="3.10.310.10">
    <property type="entry name" value="Diaminopimelate Epimerase, Chain A, domain 1"/>
    <property type="match status" value="2"/>
</dbReference>
<comment type="subunit">
    <text evidence="3">Homodimer.</text>
</comment>
<feature type="binding site" evidence="3">
    <location>
        <position position="192"/>
    </location>
    <ligand>
        <name>substrate</name>
    </ligand>
</feature>
<reference evidence="5 6" key="1">
    <citation type="submission" date="2019-02" db="EMBL/GenBank/DDBJ databases">
        <title>Closed genome of Sporomusa termitida DSM 4440.</title>
        <authorList>
            <person name="Poehlein A."/>
            <person name="Daniel R."/>
        </authorList>
    </citation>
    <scope>NUCLEOTIDE SEQUENCE [LARGE SCALE GENOMIC DNA]</scope>
    <source>
        <strain evidence="5 6">DSM 4440</strain>
    </source>
</reference>
<dbReference type="GO" id="GO:0005829">
    <property type="term" value="C:cytosol"/>
    <property type="evidence" value="ECO:0007669"/>
    <property type="project" value="TreeGrafter"/>
</dbReference>
<dbReference type="UniPathway" id="UPA00034">
    <property type="reaction ID" value="UER00025"/>
</dbReference>
<feature type="binding site" evidence="3">
    <location>
        <position position="13"/>
    </location>
    <ligand>
        <name>substrate</name>
    </ligand>
</feature>
<dbReference type="AlphaFoldDB" id="A0A517DYJ8"/>
<feature type="binding site" evidence="3">
    <location>
        <position position="64"/>
    </location>
    <ligand>
        <name>substrate</name>
    </ligand>
</feature>
<dbReference type="GO" id="GO:0009089">
    <property type="term" value="P:lysine biosynthetic process via diaminopimelate"/>
    <property type="evidence" value="ECO:0007669"/>
    <property type="project" value="UniProtKB-UniRule"/>
</dbReference>